<feature type="compositionally biased region" description="Pro residues" evidence="1">
    <location>
        <begin position="27"/>
        <end position="65"/>
    </location>
</feature>
<keyword evidence="4" id="KW-1185">Reference proteome</keyword>
<sequence>MKRNTLLALLAALPLTLAAAQEIQPINPSPLPPGPAEPFPTPLTPQVPTPQTPPSPQPVPNPEPTAPNVFASLVGVTATLSSPLTLKGKATLVFTLKSTLKNDLTLMTNRDNRQNCAFAPSLRILKVGTREVVYPDGSGNAMLCAQDMKTDTLKAGGSVRYTRTLDLPAGEYMVEGWYQGLAGDNRVKISAQPVKVTVK</sequence>
<keyword evidence="2" id="KW-0732">Signal</keyword>
<evidence type="ECO:0008006" key="5">
    <source>
        <dbReference type="Google" id="ProtNLM"/>
    </source>
</evidence>
<comment type="caution">
    <text evidence="3">The sequence shown here is derived from an EMBL/GenBank/DDBJ whole genome shotgun (WGS) entry which is preliminary data.</text>
</comment>
<name>A0ABV8A915_9DEIO</name>
<accession>A0ABV8A915</accession>
<dbReference type="EMBL" id="JBHRZF010000168">
    <property type="protein sequence ID" value="MFC3861964.1"/>
    <property type="molecule type" value="Genomic_DNA"/>
</dbReference>
<feature type="chain" id="PRO_5045337500" description="Intracellular proteinase inhibitor BsuPI domain-containing protein" evidence="2">
    <location>
        <begin position="21"/>
        <end position="199"/>
    </location>
</feature>
<organism evidence="3 4">
    <name type="scientific">Deinococcus antarcticus</name>
    <dbReference type="NCBI Taxonomy" id="1298767"/>
    <lineage>
        <taxon>Bacteria</taxon>
        <taxon>Thermotogati</taxon>
        <taxon>Deinococcota</taxon>
        <taxon>Deinococci</taxon>
        <taxon>Deinococcales</taxon>
        <taxon>Deinococcaceae</taxon>
        <taxon>Deinococcus</taxon>
    </lineage>
</organism>
<evidence type="ECO:0000256" key="1">
    <source>
        <dbReference type="SAM" id="MobiDB-lite"/>
    </source>
</evidence>
<dbReference type="RefSeq" id="WP_380079379.1">
    <property type="nucleotide sequence ID" value="NZ_JBHRZF010000168.1"/>
</dbReference>
<evidence type="ECO:0000256" key="2">
    <source>
        <dbReference type="SAM" id="SignalP"/>
    </source>
</evidence>
<dbReference type="Proteomes" id="UP001595748">
    <property type="component" value="Unassembled WGS sequence"/>
</dbReference>
<evidence type="ECO:0000313" key="4">
    <source>
        <dbReference type="Proteomes" id="UP001595748"/>
    </source>
</evidence>
<feature type="signal peptide" evidence="2">
    <location>
        <begin position="1"/>
        <end position="20"/>
    </location>
</feature>
<proteinExistence type="predicted"/>
<protein>
    <recommendedName>
        <fullName evidence="5">Intracellular proteinase inhibitor BsuPI domain-containing protein</fullName>
    </recommendedName>
</protein>
<reference evidence="4" key="1">
    <citation type="journal article" date="2019" name="Int. J. Syst. Evol. Microbiol.">
        <title>The Global Catalogue of Microorganisms (GCM) 10K type strain sequencing project: providing services to taxonomists for standard genome sequencing and annotation.</title>
        <authorList>
            <consortium name="The Broad Institute Genomics Platform"/>
            <consortium name="The Broad Institute Genome Sequencing Center for Infectious Disease"/>
            <person name="Wu L."/>
            <person name="Ma J."/>
        </authorList>
    </citation>
    <scope>NUCLEOTIDE SEQUENCE [LARGE SCALE GENOMIC DNA]</scope>
    <source>
        <strain evidence="4">CCTCC AB 2013263</strain>
    </source>
</reference>
<feature type="region of interest" description="Disordered" evidence="1">
    <location>
        <begin position="25"/>
        <end position="66"/>
    </location>
</feature>
<gene>
    <name evidence="3" type="ORF">ACFOPQ_14440</name>
</gene>
<evidence type="ECO:0000313" key="3">
    <source>
        <dbReference type="EMBL" id="MFC3861964.1"/>
    </source>
</evidence>